<dbReference type="RefSeq" id="WP_035757330.1">
    <property type="nucleotide sequence ID" value="NZ_JRNH01000026.1"/>
</dbReference>
<evidence type="ECO:0000313" key="3">
    <source>
        <dbReference type="Proteomes" id="UP000053528"/>
    </source>
</evidence>
<reference evidence="2 3" key="1">
    <citation type="submission" date="2014-07" db="EMBL/GenBank/DDBJ databases">
        <authorList>
            <person name="McCorrison J."/>
            <person name="Sanka R."/>
            <person name="Torralba M."/>
            <person name="Gillis M."/>
            <person name="Haft D.H."/>
            <person name="Methe B."/>
            <person name="Sutton G."/>
            <person name="Nelson K.E."/>
        </authorList>
    </citation>
    <scope>NUCLEOTIDE SEQUENCE [LARGE SCALE GENOMIC DNA]</scope>
    <source>
        <strain evidence="2 3">DNF00011</strain>
    </source>
</reference>
<comment type="caution">
    <text evidence="2">The sequence shown here is derived from an EMBL/GenBank/DDBJ whole genome shotgun (WGS) entry which is preliminary data.</text>
</comment>
<evidence type="ECO:0000313" key="2">
    <source>
        <dbReference type="EMBL" id="KGF19763.1"/>
    </source>
</evidence>
<organism evidence="2 3">
    <name type="scientific">Pseudoglutamicibacter albus DNF00011</name>
    <dbReference type="NCBI Taxonomy" id="1401063"/>
    <lineage>
        <taxon>Bacteria</taxon>
        <taxon>Bacillati</taxon>
        <taxon>Actinomycetota</taxon>
        <taxon>Actinomycetes</taxon>
        <taxon>Micrococcales</taxon>
        <taxon>Micrococcaceae</taxon>
        <taxon>Pseudoglutamicibacter</taxon>
    </lineage>
</organism>
<name>A0A095YC11_9MICC</name>
<dbReference type="AlphaFoldDB" id="A0A095YC11"/>
<feature type="region of interest" description="Disordered" evidence="1">
    <location>
        <begin position="1"/>
        <end position="32"/>
    </location>
</feature>
<gene>
    <name evidence="2" type="ORF">HMPREF2128_08805</name>
</gene>
<protein>
    <recommendedName>
        <fullName evidence="4">DNA-directed RNA polymerase subunit beta</fullName>
    </recommendedName>
</protein>
<feature type="compositionally biased region" description="Basic and acidic residues" evidence="1">
    <location>
        <begin position="18"/>
        <end position="32"/>
    </location>
</feature>
<feature type="compositionally biased region" description="Basic residues" evidence="1">
    <location>
        <begin position="1"/>
        <end position="11"/>
    </location>
</feature>
<evidence type="ECO:0000256" key="1">
    <source>
        <dbReference type="SAM" id="MobiDB-lite"/>
    </source>
</evidence>
<dbReference type="Proteomes" id="UP000053528">
    <property type="component" value="Unassembled WGS sequence"/>
</dbReference>
<dbReference type="EMBL" id="JRNH01000026">
    <property type="protein sequence ID" value="KGF19763.1"/>
    <property type="molecule type" value="Genomic_DNA"/>
</dbReference>
<proteinExistence type="predicted"/>
<accession>A0A095YC11</accession>
<evidence type="ECO:0008006" key="4">
    <source>
        <dbReference type="Google" id="ProtNLM"/>
    </source>
</evidence>
<sequence length="211" mass="22518">MSFSARTHHKPAVMPPELLDREAPGSDPAHHSEAAHLTAHAIVHQGRSGVEPEVLDRLIKLADSDGLLELAELWSASPAVSLPGTLWRLYVLRRAVMNDAHRWSALFRAGMSVDEVTVVVAGVADPPGPTEVVEVTTAILTGAYTGDFAVALERAAAFCRLVAAGQAAHADSAEAHATQHARALTESSRRLASTASDLVASAEMWRRNQLE</sequence>